<gene>
    <name evidence="1" type="ORF">ESU54_16320</name>
</gene>
<organism evidence="1 2">
    <name type="scientific">Aequorivita antarctica</name>
    <dbReference type="NCBI Taxonomy" id="153266"/>
    <lineage>
        <taxon>Bacteria</taxon>
        <taxon>Pseudomonadati</taxon>
        <taxon>Bacteroidota</taxon>
        <taxon>Flavobacteriia</taxon>
        <taxon>Flavobacteriales</taxon>
        <taxon>Flavobacteriaceae</taxon>
        <taxon>Aequorivita</taxon>
    </lineage>
</organism>
<dbReference type="Gene3D" id="2.180.10.10">
    <property type="entry name" value="RHS repeat-associated core"/>
    <property type="match status" value="1"/>
</dbReference>
<dbReference type="NCBIfam" id="TIGR03696">
    <property type="entry name" value="Rhs_assc_core"/>
    <property type="match status" value="1"/>
</dbReference>
<keyword evidence="2" id="KW-1185">Reference proteome</keyword>
<dbReference type="OrthoDB" id="2972467at2"/>
<protein>
    <submittedName>
        <fullName evidence="1">Uncharacterized protein</fullName>
    </submittedName>
</protein>
<dbReference type="AlphaFoldDB" id="A0A5C6YW31"/>
<evidence type="ECO:0000313" key="2">
    <source>
        <dbReference type="Proteomes" id="UP000321497"/>
    </source>
</evidence>
<accession>A0A5C6YW31</accession>
<comment type="caution">
    <text evidence="1">The sequence shown here is derived from an EMBL/GenBank/DDBJ whole genome shotgun (WGS) entry which is preliminary data.</text>
</comment>
<dbReference type="RefSeq" id="WP_111844872.1">
    <property type="nucleotide sequence ID" value="NZ_UEGI01000010.1"/>
</dbReference>
<reference evidence="1 2" key="1">
    <citation type="submission" date="2019-08" db="EMBL/GenBank/DDBJ databases">
        <title>Genome of Aequorivita antarctica SW49 (type strain).</title>
        <authorList>
            <person name="Bowman J.P."/>
        </authorList>
    </citation>
    <scope>NUCLEOTIDE SEQUENCE [LARGE SCALE GENOMIC DNA]</scope>
    <source>
        <strain evidence="1 2">SW49</strain>
    </source>
</reference>
<dbReference type="InterPro" id="IPR022385">
    <property type="entry name" value="Rhs_assc_core"/>
</dbReference>
<dbReference type="Proteomes" id="UP000321497">
    <property type="component" value="Unassembled WGS sequence"/>
</dbReference>
<sequence>MLQPGRHANTSDYRYGFQGQEMDDEIKGEGNSLNYTYRMHDPRVGRFFAVDPLERKFPFYSPYQFSSNSPIFDIELEGLESRTLLNDSEKAEFIKENGPVKVWLVDRMIDFLDLTFNANEMLNGRPPQKYPALNKDYIERAWEGEKSVMLLTLEVYGINSMTRGNINSSRSYNSKPQFYVPTKAEVEALAIRQNSTTKVFVRQVMEGADDWGMLITSDGQSLGTAQVYQGVLELHVEVPAAMRRQGLLTKSIKEAITKWDPIEIKGVWQRNFNNTNESSTNYIKYKEALKSMSPSKAVFETPTGKAAKEAGFGGEPIIQEVGEDIHVIFTKKSGG</sequence>
<name>A0A5C6YW31_9FLAO</name>
<dbReference type="EMBL" id="VORT01000016">
    <property type="protein sequence ID" value="TXD71587.1"/>
    <property type="molecule type" value="Genomic_DNA"/>
</dbReference>
<evidence type="ECO:0000313" key="1">
    <source>
        <dbReference type="EMBL" id="TXD71587.1"/>
    </source>
</evidence>
<proteinExistence type="predicted"/>